<sequence length="70" mass="8115">IHPQTRRIYYSPLVVSIGPYHHKNGPNHELAEMQTVKKEMLEQFASMSGKTREVLYSNVAQIDQLCKEML</sequence>
<protein>
    <submittedName>
        <fullName evidence="1">Uncharacterized protein</fullName>
    </submittedName>
</protein>
<reference evidence="1" key="2">
    <citation type="journal article" date="2023" name="Int. J. Mol. Sci.">
        <title>De Novo Assembly and Annotation of 11 Diverse Shrub Willow (Salix) Genomes Reveals Novel Gene Organization in Sex-Linked Regions.</title>
        <authorList>
            <person name="Hyden B."/>
            <person name="Feng K."/>
            <person name="Yates T.B."/>
            <person name="Jawdy S."/>
            <person name="Cereghino C."/>
            <person name="Smart L.B."/>
            <person name="Muchero W."/>
        </authorList>
    </citation>
    <scope>NUCLEOTIDE SEQUENCE [LARGE SCALE GENOMIC DNA]</scope>
    <source>
        <tissue evidence="1">Shoot tip</tissue>
    </source>
</reference>
<dbReference type="AlphaFoldDB" id="A0A9Q0ZP86"/>
<proteinExistence type="predicted"/>
<gene>
    <name evidence="1" type="ORF">OIU85_015860</name>
</gene>
<reference evidence="1" key="1">
    <citation type="submission" date="2022-11" db="EMBL/GenBank/DDBJ databases">
        <authorList>
            <person name="Hyden B.L."/>
            <person name="Feng K."/>
            <person name="Yates T."/>
            <person name="Jawdy S."/>
            <person name="Smart L.B."/>
            <person name="Muchero W."/>
        </authorList>
    </citation>
    <scope>NUCLEOTIDE SEQUENCE</scope>
    <source>
        <tissue evidence="1">Shoot tip</tissue>
    </source>
</reference>
<evidence type="ECO:0000313" key="2">
    <source>
        <dbReference type="Proteomes" id="UP001151529"/>
    </source>
</evidence>
<keyword evidence="2" id="KW-1185">Reference proteome</keyword>
<organism evidence="1 2">
    <name type="scientific">Salix viminalis</name>
    <name type="common">Common osier</name>
    <name type="synonym">Basket willow</name>
    <dbReference type="NCBI Taxonomy" id="40686"/>
    <lineage>
        <taxon>Eukaryota</taxon>
        <taxon>Viridiplantae</taxon>
        <taxon>Streptophyta</taxon>
        <taxon>Embryophyta</taxon>
        <taxon>Tracheophyta</taxon>
        <taxon>Spermatophyta</taxon>
        <taxon>Magnoliopsida</taxon>
        <taxon>eudicotyledons</taxon>
        <taxon>Gunneridae</taxon>
        <taxon>Pentapetalae</taxon>
        <taxon>rosids</taxon>
        <taxon>fabids</taxon>
        <taxon>Malpighiales</taxon>
        <taxon>Salicaceae</taxon>
        <taxon>Saliceae</taxon>
        <taxon>Salix</taxon>
    </lineage>
</organism>
<dbReference type="Proteomes" id="UP001151529">
    <property type="component" value="Chromosome 6"/>
</dbReference>
<accession>A0A9Q0ZP86</accession>
<feature type="non-terminal residue" evidence="1">
    <location>
        <position position="1"/>
    </location>
</feature>
<dbReference type="InterPro" id="IPR004158">
    <property type="entry name" value="DUF247_pln"/>
</dbReference>
<evidence type="ECO:0000313" key="1">
    <source>
        <dbReference type="EMBL" id="KAJ6741719.1"/>
    </source>
</evidence>
<dbReference type="EMBL" id="JAPFFL010000002">
    <property type="protein sequence ID" value="KAJ6741719.1"/>
    <property type="molecule type" value="Genomic_DNA"/>
</dbReference>
<dbReference type="Pfam" id="PF03140">
    <property type="entry name" value="DUF247"/>
    <property type="match status" value="1"/>
</dbReference>
<comment type="caution">
    <text evidence="1">The sequence shown here is derived from an EMBL/GenBank/DDBJ whole genome shotgun (WGS) entry which is preliminary data.</text>
</comment>
<name>A0A9Q0ZP86_SALVM</name>